<keyword evidence="5" id="KW-0804">Transcription</keyword>
<dbReference type="CDD" id="cd17574">
    <property type="entry name" value="REC_OmpR"/>
    <property type="match status" value="1"/>
</dbReference>
<organism evidence="9 10">
    <name type="scientific">Advenella alkanexedens</name>
    <dbReference type="NCBI Taxonomy" id="1481665"/>
    <lineage>
        <taxon>Bacteria</taxon>
        <taxon>Pseudomonadati</taxon>
        <taxon>Pseudomonadota</taxon>
        <taxon>Betaproteobacteria</taxon>
        <taxon>Burkholderiales</taxon>
        <taxon>Alcaligenaceae</taxon>
    </lineage>
</organism>
<name>A0ABS6NMR0_9BURK</name>
<dbReference type="SMART" id="SM00448">
    <property type="entry name" value="REC"/>
    <property type="match status" value="1"/>
</dbReference>
<dbReference type="PANTHER" id="PTHR48111:SF1">
    <property type="entry name" value="TWO-COMPONENT RESPONSE REGULATOR ORR33"/>
    <property type="match status" value="1"/>
</dbReference>
<dbReference type="InterPro" id="IPR039420">
    <property type="entry name" value="WalR-like"/>
</dbReference>
<evidence type="ECO:0000256" key="5">
    <source>
        <dbReference type="ARBA" id="ARBA00023163"/>
    </source>
</evidence>
<evidence type="ECO:0000259" key="8">
    <source>
        <dbReference type="PROSITE" id="PS50110"/>
    </source>
</evidence>
<evidence type="ECO:0000256" key="3">
    <source>
        <dbReference type="ARBA" id="ARBA00023015"/>
    </source>
</evidence>
<sequence>MRGVAIDGTQATILWVEDERDLREILSNELEDAGYVVVQAVNGQDALDRLEDCRPDLILCDIAMPVMDGYALLRVIRESMTDLADVPFVFLSAQDGSDQIAQGKYAGADDYLVKPVNFDLMLATIAARLRQVRRMRNKLAGDEGWRAASAGAGRQLESQSFHCLVRMFNLITAGVVLLDRESRIQFANISAQRLMFDCADSVSQGVFSAEKIPGFEGLFSVIQVAIDAALNGREYTEFLSFPRLNGQRDLLVTVCALEGVDSKEDTCVAALFISAGGNNEPVPVRALDALFKLTPTEARIAWAFAQGLRPDQIAETFDISLTTVAFHKRNIFQKTNTNRQADLIALLLTLPVSVAQE</sequence>
<evidence type="ECO:0000256" key="4">
    <source>
        <dbReference type="ARBA" id="ARBA00023125"/>
    </source>
</evidence>
<proteinExistence type="predicted"/>
<dbReference type="RefSeq" id="WP_217734924.1">
    <property type="nucleotide sequence ID" value="NZ_JAHSPR010000004.1"/>
</dbReference>
<evidence type="ECO:0000256" key="1">
    <source>
        <dbReference type="ARBA" id="ARBA00022553"/>
    </source>
</evidence>
<reference evidence="9 10" key="1">
    <citation type="submission" date="2021-06" db="EMBL/GenBank/DDBJ databases">
        <authorList>
            <person name="Lu T."/>
            <person name="Wang Q."/>
            <person name="Han X."/>
        </authorList>
    </citation>
    <scope>NUCLEOTIDE SEQUENCE [LARGE SCALE GENOMIC DNA]</scope>
    <source>
        <strain evidence="9 10">LAM0050</strain>
    </source>
</reference>
<keyword evidence="4" id="KW-0238">DNA-binding</keyword>
<dbReference type="Pfam" id="PF00196">
    <property type="entry name" value="GerE"/>
    <property type="match status" value="1"/>
</dbReference>
<keyword evidence="1 6" id="KW-0597">Phosphoprotein</keyword>
<dbReference type="InterPro" id="IPR000792">
    <property type="entry name" value="Tscrpt_reg_LuxR_C"/>
</dbReference>
<keyword evidence="2" id="KW-0902">Two-component regulatory system</keyword>
<dbReference type="SMART" id="SM00421">
    <property type="entry name" value="HTH_LUXR"/>
    <property type="match status" value="1"/>
</dbReference>
<feature type="domain" description="Response regulatory" evidence="8">
    <location>
        <begin position="12"/>
        <end position="129"/>
    </location>
</feature>
<dbReference type="InterPro" id="IPR001789">
    <property type="entry name" value="Sig_transdc_resp-reg_receiver"/>
</dbReference>
<accession>A0ABS6NMR0</accession>
<dbReference type="PROSITE" id="PS50110">
    <property type="entry name" value="RESPONSE_REGULATORY"/>
    <property type="match status" value="1"/>
</dbReference>
<evidence type="ECO:0000259" key="7">
    <source>
        <dbReference type="PROSITE" id="PS50043"/>
    </source>
</evidence>
<gene>
    <name evidence="9" type="ORF">KU392_06575</name>
</gene>
<dbReference type="EMBL" id="JAHSPR010000004">
    <property type="protein sequence ID" value="MBV4396922.1"/>
    <property type="molecule type" value="Genomic_DNA"/>
</dbReference>
<keyword evidence="3" id="KW-0805">Transcription regulation</keyword>
<evidence type="ECO:0000313" key="10">
    <source>
        <dbReference type="Proteomes" id="UP000722165"/>
    </source>
</evidence>
<protein>
    <submittedName>
        <fullName evidence="9">Response regulator</fullName>
    </submittedName>
</protein>
<dbReference type="Proteomes" id="UP000722165">
    <property type="component" value="Unassembled WGS sequence"/>
</dbReference>
<dbReference type="PANTHER" id="PTHR48111">
    <property type="entry name" value="REGULATOR OF RPOS"/>
    <property type="match status" value="1"/>
</dbReference>
<dbReference type="Pfam" id="PF00072">
    <property type="entry name" value="Response_reg"/>
    <property type="match status" value="1"/>
</dbReference>
<evidence type="ECO:0000313" key="9">
    <source>
        <dbReference type="EMBL" id="MBV4396922.1"/>
    </source>
</evidence>
<evidence type="ECO:0000256" key="2">
    <source>
        <dbReference type="ARBA" id="ARBA00023012"/>
    </source>
</evidence>
<comment type="caution">
    <text evidence="9">The sequence shown here is derived from an EMBL/GenBank/DDBJ whole genome shotgun (WGS) entry which is preliminary data.</text>
</comment>
<feature type="modified residue" description="4-aspartylphosphate" evidence="6">
    <location>
        <position position="61"/>
    </location>
</feature>
<dbReference type="PROSITE" id="PS50043">
    <property type="entry name" value="HTH_LUXR_2"/>
    <property type="match status" value="1"/>
</dbReference>
<feature type="domain" description="HTH luxR-type" evidence="7">
    <location>
        <begin position="286"/>
        <end position="351"/>
    </location>
</feature>
<keyword evidence="10" id="KW-1185">Reference proteome</keyword>
<evidence type="ECO:0000256" key="6">
    <source>
        <dbReference type="PROSITE-ProRule" id="PRU00169"/>
    </source>
</evidence>